<evidence type="ECO:0000313" key="4">
    <source>
        <dbReference type="Proteomes" id="UP000443423"/>
    </source>
</evidence>
<dbReference type="GO" id="GO:0003677">
    <property type="term" value="F:DNA binding"/>
    <property type="evidence" value="ECO:0007669"/>
    <property type="project" value="InterPro"/>
</dbReference>
<dbReference type="InterPro" id="IPR011335">
    <property type="entry name" value="Restrct_endonuc-II-like"/>
</dbReference>
<name>A0A6A8G870_9EURY</name>
<dbReference type="Proteomes" id="UP000443423">
    <property type="component" value="Unassembled WGS sequence"/>
</dbReference>
<gene>
    <name evidence="3" type="ORF">GJR99_09400</name>
</gene>
<feature type="region of interest" description="Disordered" evidence="1">
    <location>
        <begin position="490"/>
        <end position="510"/>
    </location>
</feature>
<dbReference type="EMBL" id="WKJQ01000001">
    <property type="protein sequence ID" value="MRW96788.1"/>
    <property type="molecule type" value="Genomic_DNA"/>
</dbReference>
<keyword evidence="4" id="KW-1185">Reference proteome</keyword>
<evidence type="ECO:0000256" key="1">
    <source>
        <dbReference type="SAM" id="MobiDB-lite"/>
    </source>
</evidence>
<comment type="caution">
    <text evidence="3">The sequence shown here is derived from an EMBL/GenBank/DDBJ whole genome shotgun (WGS) entry which is preliminary data.</text>
</comment>
<dbReference type="GO" id="GO:0009307">
    <property type="term" value="P:DNA restriction-modification system"/>
    <property type="evidence" value="ECO:0007669"/>
    <property type="project" value="InterPro"/>
</dbReference>
<proteinExistence type="predicted"/>
<dbReference type="InterPro" id="IPR007560">
    <property type="entry name" value="Restrct_endonuc_IV_Mrr"/>
</dbReference>
<protein>
    <recommendedName>
        <fullName evidence="2">Restriction endonuclease type IV Mrr domain-containing protein</fullName>
    </recommendedName>
</protein>
<sequence length="510" mass="57796">MSRDNTDLVYGDLFGPGQIHVDGDKSELPVVLELVNEYQGELSEFDEAVAERFLADSKNPEDRKGNLRYGLGTKSGYGIVNESFEFTEIGEELYALRDDEDALYRRFAQYILLECDGLKLIEIVDDMHASGEKPTLPKISDAFEEHYGMYTHETTSDVSQMRAWLNKVGIIGTGHDYGIGWDVIEDLIGLDSDGLLELSELTPEHRAFLKALARIDPKKPMPNSIVADIAENAYGVSIPKKSIVKDVLKPLQDSGYIEYVNPSNVSGKPNLVKTTDQFENDVLVPLLDDVSERVGIPRHIIRKTFEEVYEEMDADSKHEKGLALEVLGVKLGRLLGLEFEGWHVRGRSTGGAEVDVIMDSTDVSFSRWQIQCKNTESNLRTSHVKEEVGVARMLQSNVILMVARSGVASDARQYASRVMYRDNLTIMFISGDDLLKLDEDPSHLLTVLRRETRRIERLKQLTERDMVEVEDDEERINKEEETLEEYQDVIEEYQNPDEEEQGQLSDFDES</sequence>
<organism evidence="3 4">
    <name type="scientific">Haloferax marinum</name>
    <dbReference type="NCBI Taxonomy" id="2666143"/>
    <lineage>
        <taxon>Archaea</taxon>
        <taxon>Methanobacteriati</taxon>
        <taxon>Methanobacteriota</taxon>
        <taxon>Stenosarchaea group</taxon>
        <taxon>Halobacteria</taxon>
        <taxon>Halobacteriales</taxon>
        <taxon>Haloferacaceae</taxon>
        <taxon>Haloferax</taxon>
    </lineage>
</organism>
<feature type="domain" description="Restriction endonuclease type IV Mrr" evidence="2">
    <location>
        <begin position="339"/>
        <end position="437"/>
    </location>
</feature>
<dbReference type="Pfam" id="PF04471">
    <property type="entry name" value="Mrr_cat"/>
    <property type="match status" value="1"/>
</dbReference>
<dbReference type="AlphaFoldDB" id="A0A6A8G870"/>
<reference evidence="3 4" key="1">
    <citation type="submission" date="2019-11" db="EMBL/GenBank/DDBJ databases">
        <title>Whole genome sequence of Haloferax sp. MBLA0078.</title>
        <authorList>
            <person name="Seo M.-J."/>
            <person name="Cho E.-S."/>
        </authorList>
    </citation>
    <scope>NUCLEOTIDE SEQUENCE [LARGE SCALE GENOMIC DNA]</scope>
    <source>
        <strain evidence="3 4">MBLA0078</strain>
    </source>
</reference>
<accession>A0A6A8G870</accession>
<evidence type="ECO:0000259" key="2">
    <source>
        <dbReference type="Pfam" id="PF04471"/>
    </source>
</evidence>
<evidence type="ECO:0000313" key="3">
    <source>
        <dbReference type="EMBL" id="MRW96788.1"/>
    </source>
</evidence>
<dbReference type="GO" id="GO:0004519">
    <property type="term" value="F:endonuclease activity"/>
    <property type="evidence" value="ECO:0007669"/>
    <property type="project" value="InterPro"/>
</dbReference>
<dbReference type="SUPFAM" id="SSF52980">
    <property type="entry name" value="Restriction endonuclease-like"/>
    <property type="match status" value="1"/>
</dbReference>